<dbReference type="EMBL" id="CAMXCT030001869">
    <property type="protein sequence ID" value="CAL4781073.1"/>
    <property type="molecule type" value="Genomic_DNA"/>
</dbReference>
<accession>A0A9P1CP56</accession>
<feature type="transmembrane region" description="Helical" evidence="5">
    <location>
        <begin position="285"/>
        <end position="311"/>
    </location>
</feature>
<evidence type="ECO:0000313" key="7">
    <source>
        <dbReference type="EMBL" id="CAI3993761.1"/>
    </source>
</evidence>
<organism evidence="7">
    <name type="scientific">Cladocopium goreaui</name>
    <dbReference type="NCBI Taxonomy" id="2562237"/>
    <lineage>
        <taxon>Eukaryota</taxon>
        <taxon>Sar</taxon>
        <taxon>Alveolata</taxon>
        <taxon>Dinophyceae</taxon>
        <taxon>Suessiales</taxon>
        <taxon>Symbiodiniaceae</taxon>
        <taxon>Cladocopium</taxon>
    </lineage>
</organism>
<protein>
    <submittedName>
        <fullName evidence="8">Vacuolar membrane protein</fullName>
    </submittedName>
</protein>
<feature type="transmembrane region" description="Helical" evidence="5">
    <location>
        <begin position="140"/>
        <end position="159"/>
    </location>
</feature>
<evidence type="ECO:0000313" key="8">
    <source>
        <dbReference type="EMBL" id="CAL4781073.1"/>
    </source>
</evidence>
<evidence type="ECO:0000256" key="2">
    <source>
        <dbReference type="ARBA" id="ARBA00022692"/>
    </source>
</evidence>
<dbReference type="AlphaFoldDB" id="A0A9P1CP56"/>
<name>A0A9P1CP56_9DINO</name>
<dbReference type="SUPFAM" id="SSF103481">
    <property type="entry name" value="Multidrug resistance efflux transporter EmrE"/>
    <property type="match status" value="2"/>
</dbReference>
<dbReference type="EMBL" id="CAMXCT010001869">
    <property type="protein sequence ID" value="CAI3993761.1"/>
    <property type="molecule type" value="Genomic_DNA"/>
</dbReference>
<evidence type="ECO:0000313" key="9">
    <source>
        <dbReference type="Proteomes" id="UP001152797"/>
    </source>
</evidence>
<feature type="transmembrane region" description="Helical" evidence="5">
    <location>
        <begin position="196"/>
        <end position="216"/>
    </location>
</feature>
<keyword evidence="3 5" id="KW-1133">Transmembrane helix</keyword>
<keyword evidence="2 5" id="KW-0812">Transmembrane</keyword>
<evidence type="ECO:0000256" key="4">
    <source>
        <dbReference type="ARBA" id="ARBA00023136"/>
    </source>
</evidence>
<feature type="transmembrane region" description="Helical" evidence="5">
    <location>
        <begin position="228"/>
        <end position="252"/>
    </location>
</feature>
<feature type="transmembrane region" description="Helical" evidence="5">
    <location>
        <begin position="110"/>
        <end position="128"/>
    </location>
</feature>
<dbReference type="Pfam" id="PF00892">
    <property type="entry name" value="EamA"/>
    <property type="match status" value="2"/>
</dbReference>
<proteinExistence type="predicted"/>
<dbReference type="Proteomes" id="UP001152797">
    <property type="component" value="Unassembled WGS sequence"/>
</dbReference>
<feature type="domain" description="EamA" evidence="6">
    <location>
        <begin position="27"/>
        <end position="182"/>
    </location>
</feature>
<reference evidence="7" key="1">
    <citation type="submission" date="2022-10" db="EMBL/GenBank/DDBJ databases">
        <authorList>
            <person name="Chen Y."/>
            <person name="Dougan E. K."/>
            <person name="Chan C."/>
            <person name="Rhodes N."/>
            <person name="Thang M."/>
        </authorList>
    </citation>
    <scope>NUCLEOTIDE SEQUENCE</scope>
</reference>
<dbReference type="InterPro" id="IPR000620">
    <property type="entry name" value="EamA_dom"/>
</dbReference>
<evidence type="ECO:0000256" key="3">
    <source>
        <dbReference type="ARBA" id="ARBA00022989"/>
    </source>
</evidence>
<keyword evidence="9" id="KW-1185">Reference proteome</keyword>
<dbReference type="EMBL" id="CAMXCT020001869">
    <property type="protein sequence ID" value="CAL1147136.1"/>
    <property type="molecule type" value="Genomic_DNA"/>
</dbReference>
<evidence type="ECO:0000256" key="1">
    <source>
        <dbReference type="ARBA" id="ARBA00004141"/>
    </source>
</evidence>
<feature type="transmembrane region" description="Helical" evidence="5">
    <location>
        <begin position="20"/>
        <end position="40"/>
    </location>
</feature>
<dbReference type="PANTHER" id="PTHR23051:SF0">
    <property type="entry name" value="SOLUTE CARRIER FAMILY 35 MEMBER F5"/>
    <property type="match status" value="1"/>
</dbReference>
<evidence type="ECO:0000259" key="6">
    <source>
        <dbReference type="Pfam" id="PF00892"/>
    </source>
</evidence>
<evidence type="ECO:0000256" key="5">
    <source>
        <dbReference type="SAM" id="Phobius"/>
    </source>
</evidence>
<gene>
    <name evidence="7" type="ORF">C1SCF055_LOCUS20476</name>
</gene>
<keyword evidence="4 5" id="KW-0472">Membrane</keyword>
<reference evidence="8 9" key="2">
    <citation type="submission" date="2024-05" db="EMBL/GenBank/DDBJ databases">
        <authorList>
            <person name="Chen Y."/>
            <person name="Shah S."/>
            <person name="Dougan E. K."/>
            <person name="Thang M."/>
            <person name="Chan C."/>
        </authorList>
    </citation>
    <scope>NUCLEOTIDE SEQUENCE [LARGE SCALE GENOMIC DNA]</scope>
</reference>
<dbReference type="OrthoDB" id="1436450at2759"/>
<feature type="transmembrane region" description="Helical" evidence="5">
    <location>
        <begin position="166"/>
        <end position="184"/>
    </location>
</feature>
<feature type="transmembrane region" description="Helical" evidence="5">
    <location>
        <begin position="60"/>
        <end position="79"/>
    </location>
</feature>
<sequence length="376" mass="40798">MSGALDSLQRPLLSASEMRWLRATHCLGLLLIVLVALIWVAASQLIETIFKDQSFDHPYFLTYFNTCGFTFWLLATACAKPAKPSPPVDVSQGEQLMSEQELRCGRLRKYGAMALVVGPAWLAANYLFNLSLDYTSVASNSMFSTTSNLWTMLFSVCFLGERLNPFHVLAVIFTMAGSSLVALADAADADDEQKSSWVGDGLALVSACMYGAYTVLLKHCVPENEERLAMPTLFGCIGLLVLVFGWPLLLLFDRIAWEDFAWPSRSVLGTLSINALVGTNLSDVLWAYAVQLTTPLTATLGLSLTVPFGMISDALLRGKSFDAQYILGSLLVLSGFLLVSFAGPLWTTALPRCLRCLGLEASSGGSSCESSDSCED</sequence>
<feature type="domain" description="EamA" evidence="6">
    <location>
        <begin position="199"/>
        <end position="340"/>
    </location>
</feature>
<feature type="transmembrane region" description="Helical" evidence="5">
    <location>
        <begin position="323"/>
        <end position="346"/>
    </location>
</feature>
<comment type="subcellular location">
    <subcellularLocation>
        <location evidence="1">Membrane</location>
        <topology evidence="1">Multi-pass membrane protein</topology>
    </subcellularLocation>
</comment>
<dbReference type="PANTHER" id="PTHR23051">
    <property type="entry name" value="SOLUTE CARRIER FAMILY 35, MEMBER F5"/>
    <property type="match status" value="1"/>
</dbReference>
<dbReference type="InterPro" id="IPR037185">
    <property type="entry name" value="EmrE-like"/>
</dbReference>
<comment type="caution">
    <text evidence="7">The sequence shown here is derived from an EMBL/GenBank/DDBJ whole genome shotgun (WGS) entry which is preliminary data.</text>
</comment>
<dbReference type="GO" id="GO:0016020">
    <property type="term" value="C:membrane"/>
    <property type="evidence" value="ECO:0007669"/>
    <property type="project" value="UniProtKB-SubCell"/>
</dbReference>